<organismHost>
    <name type="scientific">Emiliania huxleyi</name>
    <name type="common">Coccolithophore</name>
    <name type="synonym">Pontosphaera huxleyi</name>
    <dbReference type="NCBI Taxonomy" id="2903"/>
</organismHost>
<evidence type="ECO:0000313" key="1">
    <source>
        <dbReference type="EMBL" id="CAI65865.1"/>
    </source>
</evidence>
<keyword evidence="2" id="KW-1185">Reference proteome</keyword>
<reference evidence="1 2" key="1">
    <citation type="journal article" date="2005" name="Science">
        <title>Complete genome sequence and lytic phase transcription profile of a Coccolithovirus.</title>
        <authorList>
            <person name="Wilson W.H."/>
            <person name="Schroeder D.C."/>
            <person name="Allen M.J."/>
            <person name="Holden M.T.G."/>
            <person name="Parkhill J."/>
            <person name="Barrell B.G."/>
            <person name="Churcher C."/>
            <person name="Hamlin N."/>
            <person name="Mungall K."/>
            <person name="Norbertczak H."/>
            <person name="Quail M.A."/>
            <person name="Price C."/>
            <person name="Rabbinowitsch E."/>
            <person name="Walker D."/>
            <person name="Craigon M."/>
            <person name="Roy D."/>
            <person name="Ghazal P."/>
        </authorList>
    </citation>
    <scope>NUCLEOTIDE SEQUENCE [LARGE SCALE GENOMIC DNA]</scope>
    <source>
        <strain evidence="2">Isolate United Kingdom/English Channel/1999</strain>
    </source>
</reference>
<gene>
    <name evidence="1" type="ORF">EhV438</name>
</gene>
<protein>
    <submittedName>
        <fullName evidence="1">Uncharacterized protein</fullName>
    </submittedName>
</protein>
<accession>Q4A241</accession>
<dbReference type="EMBL" id="AJ890364">
    <property type="protein sequence ID" value="CAI65865.1"/>
    <property type="molecule type" value="Genomic_DNA"/>
</dbReference>
<evidence type="ECO:0000313" key="2">
    <source>
        <dbReference type="Proteomes" id="UP000000863"/>
    </source>
</evidence>
<organism evidence="1 2">
    <name type="scientific">Emiliania huxleyi virus 86 (isolate United Kingdom/English Channel/1999)</name>
    <name type="common">EhV-86</name>
    <dbReference type="NCBI Taxonomy" id="654925"/>
    <lineage>
        <taxon>Viruses</taxon>
        <taxon>Varidnaviria</taxon>
        <taxon>Bamfordvirae</taxon>
        <taxon>Nucleocytoviricota</taxon>
        <taxon>Megaviricetes</taxon>
        <taxon>Algavirales</taxon>
        <taxon>Phycodnaviridae</taxon>
        <taxon>Coccolithovirus</taxon>
        <taxon>Coccolithovirus huxleyi</taxon>
        <taxon>Emiliania huxleyi virus 86</taxon>
    </lineage>
</organism>
<sequence length="244" mass="27722">MDPPPRQTSKIPLPEDTIIRKSVFGRAVTGFSDENDPRYSELKCGSAITQIVNDSHVFHSHELNGRKEWNRPTKIACYHCCHQFKTAPIPIPKKYDSYSRQFIVHGNFCSLSCAKTYVLDREASSPHALTLFLKMASEVYGIKECIPTAPSKEALVLFGGNMSIETFRNNKVNVAVMQPPFINSYTVIEERTLMEQTSSYHMPIGSVKGLKRPRDKLQLIVEPTPEKSPYQIYLEQRNKPDDAE</sequence>
<dbReference type="RefSeq" id="YP_294196.1">
    <property type="nucleotide sequence ID" value="NC_007346.1"/>
</dbReference>
<dbReference type="Proteomes" id="UP000000863">
    <property type="component" value="Segment"/>
</dbReference>
<proteinExistence type="predicted"/>
<dbReference type="GeneID" id="3654849"/>
<dbReference type="KEGG" id="vg:3654849"/>
<name>Q4A241_EHV8U</name>